<proteinExistence type="predicted"/>
<dbReference type="AlphaFoldDB" id="A0A086IZC4"/>
<dbReference type="RefSeq" id="XP_052903797.1">
    <property type="nucleotide sequence ID" value="XM_053049626.1"/>
</dbReference>
<dbReference type="HOGENOM" id="CLU_885934_0_0_1"/>
<accession>A0A086IZC4</accession>
<reference evidence="2 3" key="1">
    <citation type="journal article" date="2014" name="Genome Announc.">
        <title>Genome Sequence of the Microsporidian Species Nematocida sp1 Strain ERTm6 (ATCC PRA-372).</title>
        <authorList>
            <person name="Bakowski M.A."/>
            <person name="Priest M."/>
            <person name="Young S."/>
            <person name="Cuomo C.A."/>
            <person name="Troemel E.R."/>
        </authorList>
    </citation>
    <scope>NUCLEOTIDE SEQUENCE [LARGE SCALE GENOMIC DNA]</scope>
    <source>
        <strain evidence="2 3">ERTm6</strain>
    </source>
</reference>
<gene>
    <name evidence="2" type="ORF">NESG_02012</name>
</gene>
<evidence type="ECO:0000256" key="1">
    <source>
        <dbReference type="SAM" id="MobiDB-lite"/>
    </source>
</evidence>
<dbReference type="EMBL" id="AKIJ01000005">
    <property type="protein sequence ID" value="KFG25242.1"/>
    <property type="molecule type" value="Genomic_DNA"/>
</dbReference>
<evidence type="ECO:0000313" key="2">
    <source>
        <dbReference type="EMBL" id="KFG25242.1"/>
    </source>
</evidence>
<protein>
    <submittedName>
        <fullName evidence="2">Uncharacterized protein</fullName>
    </submittedName>
</protein>
<dbReference type="GeneID" id="77676985"/>
<sequence length="314" mass="36047">MDSKNNEQLHGEREEKDSTIEERLNDPNETRIKIYMDSVSIIGMLSGKKVLVVTPLTKDVHALENSLVESEENTVSVKRVLESINLLRTLDVCTVIINKYKIIEEMGLMSDLMEAIGEKRIIVALEGDSDDIEALKEYQLLAKKLVRMEFFVSGKTILERMAMIFALTKSRPIKNVCIVVSHPKEERRVEVFLQSFGIKIELSPETKKEGVLAIFNTQKEIKKSLLEKYSLIVDMCGDVKTDKLEDVKVGILKIVTHGKLQNEDKRFKKIREQALKYKYRIESVIQLITSNVLRRKSDIEENIVKHLHGPLRLL</sequence>
<comment type="caution">
    <text evidence="2">The sequence shown here is derived from an EMBL/GenBank/DDBJ whole genome shotgun (WGS) entry which is preliminary data.</text>
</comment>
<keyword evidence="3" id="KW-1185">Reference proteome</keyword>
<evidence type="ECO:0000313" key="3">
    <source>
        <dbReference type="Proteomes" id="UP000054524"/>
    </source>
</evidence>
<organism evidence="2 3">
    <name type="scientific">Nematocida ausubeli (strain ATCC PRA-371 / ERTm2)</name>
    <name type="common">Nematode killer fungus</name>
    <dbReference type="NCBI Taxonomy" id="1913371"/>
    <lineage>
        <taxon>Eukaryota</taxon>
        <taxon>Fungi</taxon>
        <taxon>Fungi incertae sedis</taxon>
        <taxon>Microsporidia</taxon>
        <taxon>Nematocida</taxon>
    </lineage>
</organism>
<name>A0A086IZC4_NEMA1</name>
<feature type="region of interest" description="Disordered" evidence="1">
    <location>
        <begin position="1"/>
        <end position="24"/>
    </location>
</feature>
<dbReference type="Proteomes" id="UP000054524">
    <property type="component" value="Unassembled WGS sequence"/>
</dbReference>